<name>A0A516IT16_9SPHN</name>
<dbReference type="KEGG" id="sxa:FMM02_08715"/>
<dbReference type="InterPro" id="IPR007041">
    <property type="entry name" value="Arg_succinylTrfase_AstA/AruG"/>
</dbReference>
<sequence length="338" mass="37099">MSFRIRAARPDDIRALYDLAKLTGGGFTNLPAERPTLEQKLDRSEAGFTREGQNPGDDLYVFMLENVATKQIRGTCQVFGAVGTDRPFYSYLISTLTQKSEELGRIFRNQTLNLTTDLEGSSEVGGLFLHPHERAGGLGMLLARSRYLFMKQHRPRFGDTVLAELRGVMDQAGHSPFWDAIGGRFFGMNFPEADEFNAVHGTQFIADLFPKTSIYVAMLPESARSVIGQPHPTGRAALKMLENEGFVWDGYIDIFDGGPTVTARTDRIKTVTEAEWLRVAGTNGGGGPTMMLAAGVMHDFVACYSHASRTENGELLIDPVAMEMLGIGPGDRVLAVAR</sequence>
<dbReference type="RefSeq" id="WP_147494478.1">
    <property type="nucleotide sequence ID" value="NZ_CP041659.1"/>
</dbReference>
<evidence type="ECO:0000313" key="4">
    <source>
        <dbReference type="EMBL" id="QDP20029.1"/>
    </source>
</evidence>
<proteinExistence type="predicted"/>
<dbReference type="NCBIfam" id="TIGR03243">
    <property type="entry name" value="arg_catab_AOST"/>
    <property type="match status" value="1"/>
</dbReference>
<keyword evidence="2 4" id="KW-0808">Transferase</keyword>
<dbReference type="Pfam" id="PF04958">
    <property type="entry name" value="AstA"/>
    <property type="match status" value="1"/>
</dbReference>
<organism evidence="4 5">
    <name type="scientific">Sphingomonas xanthus</name>
    <dbReference type="NCBI Taxonomy" id="2594473"/>
    <lineage>
        <taxon>Bacteria</taxon>
        <taxon>Pseudomonadati</taxon>
        <taxon>Pseudomonadota</taxon>
        <taxon>Alphaproteobacteria</taxon>
        <taxon>Sphingomonadales</taxon>
        <taxon>Sphingomonadaceae</taxon>
        <taxon>Sphingomonas</taxon>
    </lineage>
</organism>
<gene>
    <name evidence="4" type="ORF">FMM02_08715</name>
</gene>
<dbReference type="InterPro" id="IPR016181">
    <property type="entry name" value="Acyl_CoA_acyltransferase"/>
</dbReference>
<dbReference type="Proteomes" id="UP000321857">
    <property type="component" value="Chromosome"/>
</dbReference>
<evidence type="ECO:0000256" key="1">
    <source>
        <dbReference type="ARBA" id="ARBA00022503"/>
    </source>
</evidence>
<keyword evidence="1" id="KW-0056">Arginine metabolism</keyword>
<dbReference type="PANTHER" id="PTHR30420:SF1">
    <property type="entry name" value="ARGININE N-SUCCINYLTRANSFERASE"/>
    <property type="match status" value="1"/>
</dbReference>
<keyword evidence="3" id="KW-0012">Acyltransferase</keyword>
<dbReference type="OrthoDB" id="21121at2"/>
<dbReference type="AlphaFoldDB" id="A0A516IT16"/>
<evidence type="ECO:0000313" key="5">
    <source>
        <dbReference type="Proteomes" id="UP000321857"/>
    </source>
</evidence>
<evidence type="ECO:0000256" key="2">
    <source>
        <dbReference type="ARBA" id="ARBA00022679"/>
    </source>
</evidence>
<dbReference type="SUPFAM" id="SSF55729">
    <property type="entry name" value="Acyl-CoA N-acyltransferases (Nat)"/>
    <property type="match status" value="1"/>
</dbReference>
<dbReference type="GO" id="GO:0006527">
    <property type="term" value="P:L-arginine catabolic process"/>
    <property type="evidence" value="ECO:0007669"/>
    <property type="project" value="InterPro"/>
</dbReference>
<reference evidence="4 5" key="1">
    <citation type="submission" date="2019-07" db="EMBL/GenBank/DDBJ databases">
        <title>Sphingomonas AE3 Genome sequencing and assembly.</title>
        <authorList>
            <person name="Kim H."/>
        </authorList>
    </citation>
    <scope>NUCLEOTIDE SEQUENCE [LARGE SCALE GENOMIC DNA]</scope>
    <source>
        <strain evidence="4 5">AE3</strain>
    </source>
</reference>
<dbReference type="EMBL" id="CP041659">
    <property type="protein sequence ID" value="QDP20029.1"/>
    <property type="molecule type" value="Genomic_DNA"/>
</dbReference>
<evidence type="ECO:0000256" key="3">
    <source>
        <dbReference type="ARBA" id="ARBA00023315"/>
    </source>
</evidence>
<accession>A0A516IT16</accession>
<keyword evidence="5" id="KW-1185">Reference proteome</keyword>
<protein>
    <submittedName>
        <fullName evidence="4">Arginine N-succinyltransferase</fullName>
    </submittedName>
</protein>
<dbReference type="PANTHER" id="PTHR30420">
    <property type="entry name" value="N-SUCCINYLARGININE DIHYDROLASE"/>
    <property type="match status" value="1"/>
</dbReference>
<dbReference type="GO" id="GO:0008791">
    <property type="term" value="F:arginine N-succinyltransferase activity"/>
    <property type="evidence" value="ECO:0007669"/>
    <property type="project" value="InterPro"/>
</dbReference>